<gene>
    <name evidence="1" type="ORF">BN2614_LOCUS4</name>
</gene>
<keyword evidence="2" id="KW-1185">Reference proteome</keyword>
<evidence type="ECO:0000313" key="2">
    <source>
        <dbReference type="Proteomes" id="UP000269945"/>
    </source>
</evidence>
<accession>A0A9X9MD42</accession>
<dbReference type="EMBL" id="CYRY02046229">
    <property type="protein sequence ID" value="VCX41888.1"/>
    <property type="molecule type" value="Genomic_DNA"/>
</dbReference>
<name>A0A9X9MD42_GULGU</name>
<organism evidence="1 2">
    <name type="scientific">Gulo gulo</name>
    <name type="common">Wolverine</name>
    <name type="synonym">Gluton</name>
    <dbReference type="NCBI Taxonomy" id="48420"/>
    <lineage>
        <taxon>Eukaryota</taxon>
        <taxon>Metazoa</taxon>
        <taxon>Chordata</taxon>
        <taxon>Craniata</taxon>
        <taxon>Vertebrata</taxon>
        <taxon>Euteleostomi</taxon>
        <taxon>Mammalia</taxon>
        <taxon>Eutheria</taxon>
        <taxon>Laurasiatheria</taxon>
        <taxon>Carnivora</taxon>
        <taxon>Caniformia</taxon>
        <taxon>Musteloidea</taxon>
        <taxon>Mustelidae</taxon>
        <taxon>Guloninae</taxon>
        <taxon>Gulo</taxon>
    </lineage>
</organism>
<protein>
    <submittedName>
        <fullName evidence="1">Uncharacterized protein</fullName>
    </submittedName>
</protein>
<dbReference type="Proteomes" id="UP000269945">
    <property type="component" value="Unassembled WGS sequence"/>
</dbReference>
<dbReference type="AlphaFoldDB" id="A0A9X9MD42"/>
<comment type="caution">
    <text evidence="1">The sequence shown here is derived from an EMBL/GenBank/DDBJ whole genome shotgun (WGS) entry which is preliminary data.</text>
</comment>
<proteinExistence type="predicted"/>
<feature type="non-terminal residue" evidence="1">
    <location>
        <position position="1"/>
    </location>
</feature>
<evidence type="ECO:0000313" key="1">
    <source>
        <dbReference type="EMBL" id="VCX41888.1"/>
    </source>
</evidence>
<reference evidence="1 2" key="1">
    <citation type="submission" date="2018-10" db="EMBL/GenBank/DDBJ databases">
        <authorList>
            <person name="Ekblom R."/>
            <person name="Jareborg N."/>
        </authorList>
    </citation>
    <scope>NUCLEOTIDE SEQUENCE [LARGE SCALE GENOMIC DNA]</scope>
    <source>
        <tissue evidence="1">Muscle</tissue>
    </source>
</reference>
<sequence>FLPHWGVLAASQQPVEGEVVFFPFPANRGQVWVSGSGEEVRGSK</sequence>